<evidence type="ECO:0000313" key="4">
    <source>
        <dbReference type="EMBL" id="KFK37149.1"/>
    </source>
</evidence>
<dbReference type="Gramene" id="KFK37149">
    <property type="protein sequence ID" value="KFK37149"/>
    <property type="gene ID" value="AALP_AA4G219500"/>
</dbReference>
<feature type="domain" description="MATH" evidence="3">
    <location>
        <begin position="5"/>
        <end position="134"/>
    </location>
</feature>
<feature type="coiled-coil region" evidence="2">
    <location>
        <begin position="433"/>
        <end position="460"/>
    </location>
</feature>
<dbReference type="AlphaFoldDB" id="A0A087H4U7"/>
<dbReference type="OrthoDB" id="192247at2759"/>
<name>A0A087H4U7_ARAAL</name>
<reference evidence="5" key="1">
    <citation type="journal article" date="2015" name="Nat. Plants">
        <title>Genome expansion of Arabis alpina linked with retrotransposition and reduced symmetric DNA methylation.</title>
        <authorList>
            <person name="Willing E.M."/>
            <person name="Rawat V."/>
            <person name="Mandakova T."/>
            <person name="Maumus F."/>
            <person name="James G.V."/>
            <person name="Nordstroem K.J."/>
            <person name="Becker C."/>
            <person name="Warthmann N."/>
            <person name="Chica C."/>
            <person name="Szarzynska B."/>
            <person name="Zytnicki M."/>
            <person name="Albani M.C."/>
            <person name="Kiefer C."/>
            <person name="Bergonzi S."/>
            <person name="Castaings L."/>
            <person name="Mateos J.L."/>
            <person name="Berns M.C."/>
            <person name="Bujdoso N."/>
            <person name="Piofczyk T."/>
            <person name="de Lorenzo L."/>
            <person name="Barrero-Sicilia C."/>
            <person name="Mateos I."/>
            <person name="Piednoel M."/>
            <person name="Hagmann J."/>
            <person name="Chen-Min-Tao R."/>
            <person name="Iglesias-Fernandez R."/>
            <person name="Schuster S.C."/>
            <person name="Alonso-Blanco C."/>
            <person name="Roudier F."/>
            <person name="Carbonero P."/>
            <person name="Paz-Ares J."/>
            <person name="Davis S.J."/>
            <person name="Pecinka A."/>
            <person name="Quesneville H."/>
            <person name="Colot V."/>
            <person name="Lysak M.A."/>
            <person name="Weigel D."/>
            <person name="Coupland G."/>
            <person name="Schneeberger K."/>
        </authorList>
    </citation>
    <scope>NUCLEOTIDE SEQUENCE [LARGE SCALE GENOMIC DNA]</scope>
    <source>
        <strain evidence="5">cv. Pajares</strain>
    </source>
</reference>
<dbReference type="SUPFAM" id="SSF49599">
    <property type="entry name" value="TRAF domain-like"/>
    <property type="match status" value="1"/>
</dbReference>
<dbReference type="Gene3D" id="2.60.210.10">
    <property type="entry name" value="Apoptosis, Tumor Necrosis Factor Receptor Associated Protein 2, Chain A"/>
    <property type="match status" value="1"/>
</dbReference>
<dbReference type="eggNOG" id="KOG1987">
    <property type="taxonomic scope" value="Eukaryota"/>
</dbReference>
<dbReference type="PROSITE" id="PS50144">
    <property type="entry name" value="MATH"/>
    <property type="match status" value="1"/>
</dbReference>
<evidence type="ECO:0000259" key="3">
    <source>
        <dbReference type="PROSITE" id="PS50144"/>
    </source>
</evidence>
<dbReference type="EMBL" id="CM002872">
    <property type="protein sequence ID" value="KFK37149.1"/>
    <property type="molecule type" value="Genomic_DNA"/>
</dbReference>
<protein>
    <recommendedName>
        <fullName evidence="3">MATH domain-containing protein</fullName>
    </recommendedName>
</protein>
<dbReference type="OMA" id="CLRDEVY"/>
<keyword evidence="1 2" id="KW-0175">Coiled coil</keyword>
<dbReference type="PANTHER" id="PTHR46236">
    <property type="entry name" value="TRAF-LIKE SUPERFAMILY PROTEIN"/>
    <property type="match status" value="1"/>
</dbReference>
<feature type="coiled-coil region" evidence="2">
    <location>
        <begin position="248"/>
        <end position="381"/>
    </location>
</feature>
<accession>A0A087H4U7</accession>
<evidence type="ECO:0000313" key="5">
    <source>
        <dbReference type="Proteomes" id="UP000029120"/>
    </source>
</evidence>
<dbReference type="CDD" id="cd00121">
    <property type="entry name" value="MATH"/>
    <property type="match status" value="1"/>
</dbReference>
<dbReference type="InterPro" id="IPR008974">
    <property type="entry name" value="TRAF-like"/>
</dbReference>
<proteinExistence type="predicted"/>
<dbReference type="PANTHER" id="PTHR46236:SF12">
    <property type="entry name" value="MATH DOMAIN-CONTAINING PROTEIN"/>
    <property type="match status" value="1"/>
</dbReference>
<dbReference type="SMART" id="SM00061">
    <property type="entry name" value="MATH"/>
    <property type="match status" value="1"/>
</dbReference>
<evidence type="ECO:0000256" key="2">
    <source>
        <dbReference type="SAM" id="Coils"/>
    </source>
</evidence>
<sequence length="585" mass="68078">MWTQKPSFRFEIDNFSEKEGEILSETFVSGGCEWNLSVFPKGEDSLAKNHLSLYLEVSNPESLPTGWKRRTQFYFVALNQSDKELYKSGPKSIQECILFCDEDIAWGFRKAFLLSKFEEEGFLENDKLIIEVYINVFEALAEEDVPKKNETVEINGFHVLPSQVTSVRKLFAEHPDMAKDFKPTNNAVKTAYVNVLLKLVEKLEKPPKSLSETKLTKASSKLSELMDVGFKLKWLESKLDEISPEKKKLEDESRVQKIEERLKNLEAMGLGFKIESLKTKLDEVTLEMNKEDDESRVQKIEERVKNLEAMETGLMFEFLKTTQQLEKRVNNLENETAFDVEHLETKLDDLKTELDEVSSKRTKENSRAEVFEERFKNLEEMEFLSKVEYLETKLGGITMEMNKEDAANESLFQQLVKRVNETVFDFDLLRTELDEVSSERKKENSMANKLEERLKDLEVMELGFKMDALKSNIEEDSLERKKSDDANRSCVQKLEEVFLKMKKSDHHYECRVQQLMELESKVDCLNTKFEEGSLERKKSDDAEESRTKQLEDSVHDIRLMFSCLRDEVYKKKDKSASADGFLLVD</sequence>
<dbReference type="InterPro" id="IPR050804">
    <property type="entry name" value="MCC"/>
</dbReference>
<organism evidence="4 5">
    <name type="scientific">Arabis alpina</name>
    <name type="common">Alpine rock-cress</name>
    <dbReference type="NCBI Taxonomy" id="50452"/>
    <lineage>
        <taxon>Eukaryota</taxon>
        <taxon>Viridiplantae</taxon>
        <taxon>Streptophyta</taxon>
        <taxon>Embryophyta</taxon>
        <taxon>Tracheophyta</taxon>
        <taxon>Spermatophyta</taxon>
        <taxon>Magnoliopsida</taxon>
        <taxon>eudicotyledons</taxon>
        <taxon>Gunneridae</taxon>
        <taxon>Pentapetalae</taxon>
        <taxon>rosids</taxon>
        <taxon>malvids</taxon>
        <taxon>Brassicales</taxon>
        <taxon>Brassicaceae</taxon>
        <taxon>Arabideae</taxon>
        <taxon>Arabis</taxon>
    </lineage>
</organism>
<keyword evidence="5" id="KW-1185">Reference proteome</keyword>
<gene>
    <name evidence="4" type="ordered locus">AALP_Aa4g219500</name>
</gene>
<dbReference type="Pfam" id="PF22486">
    <property type="entry name" value="MATH_2"/>
    <property type="match status" value="1"/>
</dbReference>
<evidence type="ECO:0000256" key="1">
    <source>
        <dbReference type="ARBA" id="ARBA00023054"/>
    </source>
</evidence>
<dbReference type="InterPro" id="IPR002083">
    <property type="entry name" value="MATH/TRAF_dom"/>
</dbReference>
<dbReference type="Proteomes" id="UP000029120">
    <property type="component" value="Chromosome 4"/>
</dbReference>